<evidence type="ECO:0000313" key="1">
    <source>
        <dbReference type="EMBL" id="TCO38033.1"/>
    </source>
</evidence>
<evidence type="ECO:0000313" key="2">
    <source>
        <dbReference type="Proteomes" id="UP000295366"/>
    </source>
</evidence>
<organism evidence="1 2">
    <name type="scientific">Rathayibacter tanaceti</name>
    <dbReference type="NCBI Taxonomy" id="1671680"/>
    <lineage>
        <taxon>Bacteria</taxon>
        <taxon>Bacillati</taxon>
        <taxon>Actinomycetota</taxon>
        <taxon>Actinomycetes</taxon>
        <taxon>Micrococcales</taxon>
        <taxon>Microbacteriaceae</taxon>
        <taxon>Rathayibacter</taxon>
    </lineage>
</organism>
<comment type="caution">
    <text evidence="1">The sequence shown here is derived from an EMBL/GenBank/DDBJ whole genome shotgun (WGS) entry which is preliminary data.</text>
</comment>
<name>A0ACD2XKT2_9MICO</name>
<sequence length="348" mass="37270">MHTSQSQDRPPIIRGRVAALDVLRGLALCGIIFVNIGPLTHFGAESDVTGPYTLADPSGWLQLLVQQRFFPLFSLLFGIGFSIFLESASRRAQRPRLLLLRRLLLLLAIGIPFEMLQPGSALLPYALFGLVVLLPSTWLPRWAVAVAAVALLGGSLAVTGGGITLIPGLFLLGSALTRYGVVTAFGRSRRGSGIALIAFSLLAVPLALWQASAIENSGFDVASAPAGLATAGVYASLVSLIMTTRASRVLEAAFSPLGRMALTNYVSAAPLMLGANALLDFPHSTSWVPLFSTVAVILVAQWVASTLWLRSFSQGPLEWLWRWGTWGHRAPLRLNRAVADRVAVPLRS</sequence>
<protein>
    <submittedName>
        <fullName evidence="1">Membrane protein YeiB</fullName>
    </submittedName>
</protein>
<dbReference type="Proteomes" id="UP000295366">
    <property type="component" value="Unassembled WGS sequence"/>
</dbReference>
<reference evidence="1 2" key="1">
    <citation type="journal article" date="2015" name="Stand. Genomic Sci.">
        <title>Genomic Encyclopedia of Bacterial and Archaeal Type Strains, Phase III: the genomes of soil and plant-associated and newly described type strains.</title>
        <authorList>
            <person name="Whitman W.B."/>
            <person name="Woyke T."/>
            <person name="Klenk H.P."/>
            <person name="Zhou Y."/>
            <person name="Lilburn T.G."/>
            <person name="Beck B.J."/>
            <person name="De Vos P."/>
            <person name="Vandamme P."/>
            <person name="Eisen J.A."/>
            <person name="Garrity G."/>
            <person name="Hugenholtz P."/>
            <person name="Kyrpides N.C."/>
        </authorList>
    </citation>
    <scope>NUCLEOTIDE SEQUENCE [LARGE SCALE GENOMIC DNA]</scope>
    <source>
        <strain evidence="1 2">VKM Ac-2596</strain>
    </source>
</reference>
<dbReference type="EMBL" id="SLWP01000003">
    <property type="protein sequence ID" value="TCO38033.1"/>
    <property type="molecule type" value="Genomic_DNA"/>
</dbReference>
<gene>
    <name evidence="1" type="ORF">EV639_103220</name>
</gene>
<proteinExistence type="predicted"/>
<accession>A0ACD2XKT2</accession>
<keyword evidence="2" id="KW-1185">Reference proteome</keyword>